<protein>
    <submittedName>
        <fullName evidence="3">Copper resistance protein NlpE N-terminal domain-containing protein</fullName>
    </submittedName>
</protein>
<dbReference type="Gene3D" id="2.40.128.640">
    <property type="match status" value="1"/>
</dbReference>
<dbReference type="RefSeq" id="WP_187711809.1">
    <property type="nucleotide sequence ID" value="NZ_CP060820.1"/>
</dbReference>
<reference evidence="3 4" key="1">
    <citation type="submission" date="2020-08" db="EMBL/GenBank/DDBJ databases">
        <title>Lysobacter sp. II4 sp. nov., isolated from soil.</title>
        <authorList>
            <person name="Woo C.Y."/>
            <person name="Kim J."/>
        </authorList>
    </citation>
    <scope>NUCLEOTIDE SEQUENCE [LARGE SCALE GENOMIC DNA]</scope>
    <source>
        <strain evidence="3 4">II4</strain>
    </source>
</reference>
<keyword evidence="2" id="KW-0732">Signal</keyword>
<organism evidence="3 4">
    <name type="scientific">Agrilutibacter terrestris</name>
    <dbReference type="NCBI Taxonomy" id="2865112"/>
    <lineage>
        <taxon>Bacteria</taxon>
        <taxon>Pseudomonadati</taxon>
        <taxon>Pseudomonadota</taxon>
        <taxon>Gammaproteobacteria</taxon>
        <taxon>Lysobacterales</taxon>
        <taxon>Lysobacteraceae</taxon>
        <taxon>Agrilutibacter</taxon>
    </lineage>
</organism>
<feature type="signal peptide" evidence="2">
    <location>
        <begin position="1"/>
        <end position="17"/>
    </location>
</feature>
<dbReference type="KEGG" id="lsx:H8B22_12925"/>
<evidence type="ECO:0000256" key="1">
    <source>
        <dbReference type="SAM" id="MobiDB-lite"/>
    </source>
</evidence>
<evidence type="ECO:0000256" key="2">
    <source>
        <dbReference type="SAM" id="SignalP"/>
    </source>
</evidence>
<keyword evidence="4" id="KW-1185">Reference proteome</keyword>
<proteinExistence type="predicted"/>
<sequence length="165" mass="17366">MNRKLLLLAVLSTIAVAACKPEQPPAEAAMPAATAEPVAPVAVESAPAAAPADVPFDTKGFAGVFTGTLPCADCPGIDTRVALNRDGTYQIEETYQGKPERFSGDGTWTAEENGKRVRLDPNSKSQEDRLFAVASPEQIDQLDTAGNAIETTMPHSLKRSGAVTQ</sequence>
<dbReference type="InterPro" id="IPR007298">
    <property type="entry name" value="Cu-R_lipoprotein_NlpE"/>
</dbReference>
<accession>A0A7H0FWF2</accession>
<dbReference type="PROSITE" id="PS51257">
    <property type="entry name" value="PROKAR_LIPOPROTEIN"/>
    <property type="match status" value="1"/>
</dbReference>
<feature type="region of interest" description="Disordered" evidence="1">
    <location>
        <begin position="141"/>
        <end position="165"/>
    </location>
</feature>
<dbReference type="AlphaFoldDB" id="A0A7H0FWF2"/>
<dbReference type="Proteomes" id="UP000516018">
    <property type="component" value="Chromosome"/>
</dbReference>
<feature type="chain" id="PRO_5028993237" evidence="2">
    <location>
        <begin position="18"/>
        <end position="165"/>
    </location>
</feature>
<evidence type="ECO:0000313" key="4">
    <source>
        <dbReference type="Proteomes" id="UP000516018"/>
    </source>
</evidence>
<evidence type="ECO:0000313" key="3">
    <source>
        <dbReference type="EMBL" id="QNP40368.1"/>
    </source>
</evidence>
<dbReference type="EMBL" id="CP060820">
    <property type="protein sequence ID" value="QNP40368.1"/>
    <property type="molecule type" value="Genomic_DNA"/>
</dbReference>
<dbReference type="Pfam" id="PF04170">
    <property type="entry name" value="NlpE"/>
    <property type="match status" value="1"/>
</dbReference>
<name>A0A7H0FWF2_9GAMM</name>
<gene>
    <name evidence="3" type="ORF">H8B22_12925</name>
</gene>